<sequence length="62" mass="7388">MKEVLKINKAIQDGSLDELKQNIGFEIFDVVWNIFDIANKFNIDLEEAFKKKMEINNQRSWQ</sequence>
<evidence type="ECO:0000313" key="2">
    <source>
        <dbReference type="Proteomes" id="UP000693672"/>
    </source>
</evidence>
<proteinExistence type="predicted"/>
<dbReference type="AlphaFoldDB" id="A0A916K808"/>
<evidence type="ECO:0000313" key="1">
    <source>
        <dbReference type="EMBL" id="CAG7652200.1"/>
    </source>
</evidence>
<dbReference type="EMBL" id="CAJVAS010000067">
    <property type="protein sequence ID" value="CAG7652200.1"/>
    <property type="molecule type" value="Genomic_DNA"/>
</dbReference>
<accession>A0A916K808</accession>
<gene>
    <name evidence="1" type="ORF">PAESOLCIP111_06480</name>
</gene>
<protein>
    <recommendedName>
        <fullName evidence="3">Pyrophosphatase</fullName>
    </recommendedName>
</protein>
<keyword evidence="2" id="KW-1185">Reference proteome</keyword>
<comment type="caution">
    <text evidence="1">The sequence shown here is derived from an EMBL/GenBank/DDBJ whole genome shotgun (WGS) entry which is preliminary data.</text>
</comment>
<name>A0A916K808_9BACL</name>
<organism evidence="1 2">
    <name type="scientific">Paenibacillus solanacearum</name>
    <dbReference type="NCBI Taxonomy" id="2048548"/>
    <lineage>
        <taxon>Bacteria</taxon>
        <taxon>Bacillati</taxon>
        <taxon>Bacillota</taxon>
        <taxon>Bacilli</taxon>
        <taxon>Bacillales</taxon>
        <taxon>Paenibacillaceae</taxon>
        <taxon>Paenibacillus</taxon>
    </lineage>
</organism>
<evidence type="ECO:0008006" key="3">
    <source>
        <dbReference type="Google" id="ProtNLM"/>
    </source>
</evidence>
<dbReference type="Proteomes" id="UP000693672">
    <property type="component" value="Unassembled WGS sequence"/>
</dbReference>
<reference evidence="1" key="1">
    <citation type="submission" date="2021-06" db="EMBL/GenBank/DDBJ databases">
        <authorList>
            <person name="Criscuolo A."/>
        </authorList>
    </citation>
    <scope>NUCLEOTIDE SEQUENCE</scope>
    <source>
        <strain evidence="1">CIP111600</strain>
    </source>
</reference>